<reference evidence="2" key="1">
    <citation type="submission" date="2013-12" db="EMBL/GenBank/DDBJ databases">
        <title>The Genome Sequence of Aphanomyces invadans NJM9701.</title>
        <authorList>
            <consortium name="The Broad Institute Genomics Platform"/>
            <person name="Russ C."/>
            <person name="Tyler B."/>
            <person name="van West P."/>
            <person name="Dieguez-Uribeondo J."/>
            <person name="Young S.K."/>
            <person name="Zeng Q."/>
            <person name="Gargeya S."/>
            <person name="Fitzgerald M."/>
            <person name="Abouelleil A."/>
            <person name="Alvarado L."/>
            <person name="Chapman S.B."/>
            <person name="Gainer-Dewar J."/>
            <person name="Goldberg J."/>
            <person name="Griggs A."/>
            <person name="Gujja S."/>
            <person name="Hansen M."/>
            <person name="Howarth C."/>
            <person name="Imamovic A."/>
            <person name="Ireland A."/>
            <person name="Larimer J."/>
            <person name="McCowan C."/>
            <person name="Murphy C."/>
            <person name="Pearson M."/>
            <person name="Poon T.W."/>
            <person name="Priest M."/>
            <person name="Roberts A."/>
            <person name="Saif S."/>
            <person name="Shea T."/>
            <person name="Sykes S."/>
            <person name="Wortman J."/>
            <person name="Nusbaum C."/>
            <person name="Birren B."/>
        </authorList>
    </citation>
    <scope>NUCLEOTIDE SEQUENCE [LARGE SCALE GENOMIC DNA]</scope>
    <source>
        <strain evidence="2">NJM9701</strain>
    </source>
</reference>
<feature type="region of interest" description="Disordered" evidence="1">
    <location>
        <begin position="1"/>
        <end position="176"/>
    </location>
</feature>
<feature type="compositionally biased region" description="Low complexity" evidence="1">
    <location>
        <begin position="9"/>
        <end position="26"/>
    </location>
</feature>
<feature type="compositionally biased region" description="Basic and acidic residues" evidence="1">
    <location>
        <begin position="383"/>
        <end position="392"/>
    </location>
</feature>
<feature type="region of interest" description="Disordered" evidence="1">
    <location>
        <begin position="471"/>
        <end position="543"/>
    </location>
</feature>
<gene>
    <name evidence="2" type="ORF">H310_06205</name>
</gene>
<dbReference type="OrthoDB" id="79556at2759"/>
<feature type="region of interest" description="Disordered" evidence="1">
    <location>
        <begin position="379"/>
        <end position="441"/>
    </location>
</feature>
<feature type="region of interest" description="Disordered" evidence="1">
    <location>
        <begin position="188"/>
        <end position="273"/>
    </location>
</feature>
<sequence length="543" mass="59181">MPSKSKQNQKQQAAAQQKAPAVVQPATVHQFQAHQKNQPAKATTPQKQEKEASKQSQVLKAAPASVASQPSPKGPLTKQAPLTPSQQVEKQQILNILLDDAGKDWKPRDKTPKQQTPQKQAAEKNNKKTHAPQKADQGKHAQQPQKAPAQKAPSQTLKPATAPTLANRDSLSQAQKLEQQQILNILLDDAGKDWKPRDRTPKQPVPKRASKQKDGKQQAQKDLGKQKAQPVAMQKNPVKQEAKSAAPHRAPAQKAAPAQQTQRPTTAPALVKRASLSQAQQLEQQQILNILLDDAGKDWKPRDKKLKQPPAKQNANQMGSGKQAPKAQTTPSKSQAKSIPQSAPARSAKPATGPALVNRAPLSQAQQLELQQILNILLDDDVKDWKPRDKTPKQPIAKKNSKQQNGKQTQKAPVKQQTQKAAAQNAASAQKAHQVQKPATAPSLVKCAPLSQAQQLEQQQILNILLDDAGKDWKPRNQSAWPWSPKASTPTKSHTQASPQSKTQHNQKQTPPKAPPSSQPQKAVPQAKHIHAKGQQGRVKLST</sequence>
<evidence type="ECO:0000313" key="2">
    <source>
        <dbReference type="EMBL" id="ETW01550.1"/>
    </source>
</evidence>
<dbReference type="EMBL" id="KI913962">
    <property type="protein sequence ID" value="ETW01550.1"/>
    <property type="molecule type" value="Genomic_DNA"/>
</dbReference>
<feature type="compositionally biased region" description="Polar residues" evidence="1">
    <location>
        <begin position="80"/>
        <end position="94"/>
    </location>
</feature>
<feature type="compositionally biased region" description="Low complexity" evidence="1">
    <location>
        <begin position="407"/>
        <end position="433"/>
    </location>
</feature>
<dbReference type="AlphaFoldDB" id="A0A024U5Q2"/>
<feature type="compositionally biased region" description="Low complexity" evidence="1">
    <location>
        <begin position="141"/>
        <end position="153"/>
    </location>
</feature>
<feature type="compositionally biased region" description="Polar residues" evidence="1">
    <location>
        <begin position="167"/>
        <end position="176"/>
    </location>
</feature>
<accession>A0A024U5Q2</accession>
<dbReference type="VEuPathDB" id="FungiDB:H310_06205"/>
<proteinExistence type="predicted"/>
<dbReference type="eggNOG" id="ENOG502T1IP">
    <property type="taxonomic scope" value="Eukaryota"/>
</dbReference>
<protein>
    <submittedName>
        <fullName evidence="2">Uncharacterized protein</fullName>
    </submittedName>
</protein>
<feature type="compositionally biased region" description="Polar residues" evidence="1">
    <location>
        <begin position="311"/>
        <end position="341"/>
    </location>
</feature>
<dbReference type="RefSeq" id="XP_008869398.1">
    <property type="nucleotide sequence ID" value="XM_008871176.1"/>
</dbReference>
<feature type="region of interest" description="Disordered" evidence="1">
    <location>
        <begin position="298"/>
        <end position="360"/>
    </location>
</feature>
<organism evidence="2">
    <name type="scientific">Aphanomyces invadans</name>
    <dbReference type="NCBI Taxonomy" id="157072"/>
    <lineage>
        <taxon>Eukaryota</taxon>
        <taxon>Sar</taxon>
        <taxon>Stramenopiles</taxon>
        <taxon>Oomycota</taxon>
        <taxon>Saprolegniomycetes</taxon>
        <taxon>Saprolegniales</taxon>
        <taxon>Verrucalvaceae</taxon>
        <taxon>Aphanomyces</taxon>
    </lineage>
</organism>
<evidence type="ECO:0000256" key="1">
    <source>
        <dbReference type="SAM" id="MobiDB-lite"/>
    </source>
</evidence>
<feature type="compositionally biased region" description="Low complexity" evidence="1">
    <location>
        <begin position="54"/>
        <end position="71"/>
    </location>
</feature>
<feature type="compositionally biased region" description="Polar residues" evidence="1">
    <location>
        <begin position="27"/>
        <end position="45"/>
    </location>
</feature>
<dbReference type="GeneID" id="20083255"/>
<feature type="compositionally biased region" description="Polar residues" evidence="1">
    <location>
        <begin position="476"/>
        <end position="510"/>
    </location>
</feature>
<feature type="compositionally biased region" description="Basic and acidic residues" evidence="1">
    <location>
        <begin position="100"/>
        <end position="112"/>
    </location>
</feature>
<feature type="compositionally biased region" description="Basic and acidic residues" evidence="1">
    <location>
        <begin position="189"/>
        <end position="201"/>
    </location>
</feature>
<feature type="compositionally biased region" description="Low complexity" evidence="1">
    <location>
        <begin position="217"/>
        <end position="229"/>
    </location>
</feature>
<name>A0A024U5Q2_9STRA</name>
<feature type="compositionally biased region" description="Low complexity" evidence="1">
    <location>
        <begin position="245"/>
        <end position="273"/>
    </location>
</feature>